<evidence type="ECO:0000256" key="6">
    <source>
        <dbReference type="ARBA" id="ARBA00022816"/>
    </source>
</evidence>
<dbReference type="AlphaFoldDB" id="A0AAD9JUB1"/>
<accession>A0AAD9JUB1</accession>
<dbReference type="Pfam" id="PF03943">
    <property type="entry name" value="TAP_C"/>
    <property type="match status" value="1"/>
</dbReference>
<dbReference type="InterPro" id="IPR001611">
    <property type="entry name" value="Leu-rich_rpt"/>
</dbReference>
<dbReference type="CDD" id="cd14342">
    <property type="entry name" value="UBA_TAP-C"/>
    <property type="match status" value="1"/>
</dbReference>
<dbReference type="FunFam" id="3.80.10.10:FF:000384">
    <property type="entry name" value="Nuclear RNA export factor 1"/>
    <property type="match status" value="1"/>
</dbReference>
<evidence type="ECO:0000256" key="1">
    <source>
        <dbReference type="ARBA" id="ARBA00004642"/>
    </source>
</evidence>
<feature type="region of interest" description="Disordered" evidence="8">
    <location>
        <begin position="27"/>
        <end position="63"/>
    </location>
</feature>
<dbReference type="Pfam" id="PF24048">
    <property type="entry name" value="LRR_NXF1-5"/>
    <property type="match status" value="1"/>
</dbReference>
<dbReference type="PANTHER" id="PTHR10662">
    <property type="entry name" value="NUCLEAR RNA EXPORT FACTOR"/>
    <property type="match status" value="1"/>
</dbReference>
<feature type="compositionally biased region" description="Low complexity" evidence="8">
    <location>
        <begin position="132"/>
        <end position="141"/>
    </location>
</feature>
<keyword evidence="4" id="KW-0433">Leucine-rich repeat</keyword>
<dbReference type="InterPro" id="IPR030217">
    <property type="entry name" value="NXF_fam"/>
</dbReference>
<dbReference type="InterPro" id="IPR015245">
    <property type="entry name" value="Tap_RNA-bd"/>
</dbReference>
<name>A0AAD9JUB1_9ANNE</name>
<feature type="region of interest" description="Disordered" evidence="8">
    <location>
        <begin position="80"/>
        <end position="172"/>
    </location>
</feature>
<dbReference type="GO" id="GO:0005737">
    <property type="term" value="C:cytoplasm"/>
    <property type="evidence" value="ECO:0007669"/>
    <property type="project" value="InterPro"/>
</dbReference>
<dbReference type="InterPro" id="IPR057125">
    <property type="entry name" value="NXF1/2/3/5-like_LRR"/>
</dbReference>
<sequence>MTNTYPGSSVGGDFRKHLDSAYSEHDNRVVNFNPGGVHSSRGQGGYRNSGGSHYRGGHQSYRPSHLDYSEEIFRHPDNMRKYGNKAKHNRKSHSGRGIYSRSNRGGSSVTFSDDEDMGDMTQPGQSRNKRFSPYGSSSRSSRGGGGPYLGVSQNSSQFKRRLGGPRNRSSFDNYDRYAKLGGGPNAWFKITVPHGGKETEHYLLSSLLNITETPFVPKEYHTEGANAVFYIQGSQPATALKACSRRITNARGFKIVVIVNPSDPPVSEKVTPEIMEKLKICMSNRYDASTKSLNLSSLEKDEDLNKENIRLVFGKLAIMKDVFNIIQENIPELEALDIRDNKLGSLAILEKYFPSKAPNVVRLNLGNNTIKSISELSRFSSVPLVELTLDGNPLCDHYSNKEAYVSAIRKKFPKLQKLDGQDLPPMITFELSNPVTLPHSQGSFLGSNKQVQVTVTQFVQQYFTVYDGTDRQALLEAYVDEAIFSLVCSRTETLTTNRALSLNLYLEKSHNLLRPSGHASKMKCGRIAVVSLHSELPRTEHDLNSLLIDIHLLSQTMLIFSVQGVFREPVTAAPVALTPDQKRLLIEQFSKQSGMNSDWSARCLEENSWNFEAAAKIFTDLRQVPDQLYVLNTTSFNAIQKITSRCDPL</sequence>
<dbReference type="InterPro" id="IPR032710">
    <property type="entry name" value="NTF2-like_dom_sf"/>
</dbReference>
<evidence type="ECO:0000256" key="2">
    <source>
        <dbReference type="ARBA" id="ARBA00009285"/>
    </source>
</evidence>
<dbReference type="PROSITE" id="PS50177">
    <property type="entry name" value="NTF2_DOMAIN"/>
    <property type="match status" value="1"/>
</dbReference>
<dbReference type="PROSITE" id="PS51281">
    <property type="entry name" value="TAP_C"/>
    <property type="match status" value="1"/>
</dbReference>
<dbReference type="PANTHER" id="PTHR10662:SF22">
    <property type="entry name" value="NUCLEAR RNA EXPORT FACTOR 1"/>
    <property type="match status" value="1"/>
</dbReference>
<evidence type="ECO:0000313" key="12">
    <source>
        <dbReference type="Proteomes" id="UP001208570"/>
    </source>
</evidence>
<keyword evidence="5" id="KW-0677">Repeat</keyword>
<evidence type="ECO:0008006" key="13">
    <source>
        <dbReference type="Google" id="ProtNLM"/>
    </source>
</evidence>
<evidence type="ECO:0000256" key="7">
    <source>
        <dbReference type="ARBA" id="ARBA00023242"/>
    </source>
</evidence>
<evidence type="ECO:0000259" key="10">
    <source>
        <dbReference type="PROSITE" id="PS51281"/>
    </source>
</evidence>
<dbReference type="SMART" id="SM00804">
    <property type="entry name" value="TAP_C"/>
    <property type="match status" value="1"/>
</dbReference>
<dbReference type="SUPFAM" id="SSF52058">
    <property type="entry name" value="L domain-like"/>
    <property type="match status" value="1"/>
</dbReference>
<dbReference type="Gene3D" id="3.30.70.330">
    <property type="match status" value="1"/>
</dbReference>
<comment type="similarity">
    <text evidence="2">Belongs to the NXF family.</text>
</comment>
<evidence type="ECO:0000256" key="5">
    <source>
        <dbReference type="ARBA" id="ARBA00022737"/>
    </source>
</evidence>
<dbReference type="PROSITE" id="PS51450">
    <property type="entry name" value="LRR"/>
    <property type="match status" value="1"/>
</dbReference>
<evidence type="ECO:0000256" key="8">
    <source>
        <dbReference type="SAM" id="MobiDB-lite"/>
    </source>
</evidence>
<gene>
    <name evidence="11" type="ORF">LSH36_151g02042</name>
</gene>
<feature type="compositionally biased region" description="Polar residues" evidence="8">
    <location>
        <begin position="100"/>
        <end position="111"/>
    </location>
</feature>
<keyword evidence="6" id="KW-0509">mRNA transport</keyword>
<keyword evidence="7" id="KW-0539">Nucleus</keyword>
<keyword evidence="12" id="KW-1185">Reference proteome</keyword>
<proteinExistence type="inferred from homology"/>
<dbReference type="Proteomes" id="UP001208570">
    <property type="component" value="Unassembled WGS sequence"/>
</dbReference>
<reference evidence="11" key="1">
    <citation type="journal article" date="2023" name="Mol. Biol. Evol.">
        <title>Third-Generation Sequencing Reveals the Adaptive Role of the Epigenome in Three Deep-Sea Polychaetes.</title>
        <authorList>
            <person name="Perez M."/>
            <person name="Aroh O."/>
            <person name="Sun Y."/>
            <person name="Lan Y."/>
            <person name="Juniper S.K."/>
            <person name="Young C.R."/>
            <person name="Angers B."/>
            <person name="Qian P.Y."/>
        </authorList>
    </citation>
    <scope>NUCLEOTIDE SEQUENCE</scope>
    <source>
        <strain evidence="11">P08H-3</strain>
    </source>
</reference>
<dbReference type="GO" id="GO:0016973">
    <property type="term" value="P:poly(A)+ mRNA export from nucleus"/>
    <property type="evidence" value="ECO:0007669"/>
    <property type="project" value="TreeGrafter"/>
</dbReference>
<feature type="compositionally biased region" description="Basic residues" evidence="8">
    <location>
        <begin position="82"/>
        <end position="94"/>
    </location>
</feature>
<dbReference type="Pfam" id="PF09162">
    <property type="entry name" value="Tap-RNA_bind"/>
    <property type="match status" value="1"/>
</dbReference>
<keyword evidence="3" id="KW-0813">Transport</keyword>
<dbReference type="SUPFAM" id="SSF54928">
    <property type="entry name" value="RNA-binding domain, RBD"/>
    <property type="match status" value="1"/>
</dbReference>
<dbReference type="InterPro" id="IPR012677">
    <property type="entry name" value="Nucleotide-bd_a/b_plait_sf"/>
</dbReference>
<dbReference type="InterPro" id="IPR009060">
    <property type="entry name" value="UBA-like_sf"/>
</dbReference>
<dbReference type="GO" id="GO:0005654">
    <property type="term" value="C:nucleoplasm"/>
    <property type="evidence" value="ECO:0007669"/>
    <property type="project" value="UniProtKB-SubCell"/>
</dbReference>
<comment type="subcellular location">
    <subcellularLocation>
        <location evidence="1">Nucleus</location>
        <location evidence="1">Nucleoplasm</location>
    </subcellularLocation>
</comment>
<dbReference type="Gene3D" id="3.10.450.50">
    <property type="match status" value="1"/>
</dbReference>
<feature type="domain" description="TAP-C" evidence="10">
    <location>
        <begin position="580"/>
        <end position="632"/>
    </location>
</feature>
<evidence type="ECO:0000259" key="9">
    <source>
        <dbReference type="PROSITE" id="PS50177"/>
    </source>
</evidence>
<evidence type="ECO:0000313" key="11">
    <source>
        <dbReference type="EMBL" id="KAK2159529.1"/>
    </source>
</evidence>
<dbReference type="FunFam" id="1.10.8.10:FF:000018">
    <property type="entry name" value="Nuclear RNA export factor 1"/>
    <property type="match status" value="1"/>
</dbReference>
<dbReference type="InterPro" id="IPR002075">
    <property type="entry name" value="NTF2_dom"/>
</dbReference>
<evidence type="ECO:0000256" key="3">
    <source>
        <dbReference type="ARBA" id="ARBA00022448"/>
    </source>
</evidence>
<dbReference type="GO" id="GO:0003723">
    <property type="term" value="F:RNA binding"/>
    <property type="evidence" value="ECO:0007669"/>
    <property type="project" value="InterPro"/>
</dbReference>
<dbReference type="Pfam" id="PF22602">
    <property type="entry name" value="NXF_NTF2"/>
    <property type="match status" value="1"/>
</dbReference>
<evidence type="ECO:0000256" key="4">
    <source>
        <dbReference type="ARBA" id="ARBA00022614"/>
    </source>
</evidence>
<organism evidence="11 12">
    <name type="scientific">Paralvinella palmiformis</name>
    <dbReference type="NCBI Taxonomy" id="53620"/>
    <lineage>
        <taxon>Eukaryota</taxon>
        <taxon>Metazoa</taxon>
        <taxon>Spiralia</taxon>
        <taxon>Lophotrochozoa</taxon>
        <taxon>Annelida</taxon>
        <taxon>Polychaeta</taxon>
        <taxon>Sedentaria</taxon>
        <taxon>Canalipalpata</taxon>
        <taxon>Terebellida</taxon>
        <taxon>Terebelliformia</taxon>
        <taxon>Alvinellidae</taxon>
        <taxon>Paralvinella</taxon>
    </lineage>
</organism>
<dbReference type="SUPFAM" id="SSF54427">
    <property type="entry name" value="NTF2-like"/>
    <property type="match status" value="1"/>
</dbReference>
<feature type="domain" description="NTF2" evidence="9">
    <location>
        <begin position="454"/>
        <end position="589"/>
    </location>
</feature>
<dbReference type="Gene3D" id="3.80.10.10">
    <property type="entry name" value="Ribonuclease Inhibitor"/>
    <property type="match status" value="1"/>
</dbReference>
<dbReference type="EMBL" id="JAODUP010000151">
    <property type="protein sequence ID" value="KAK2159529.1"/>
    <property type="molecule type" value="Genomic_DNA"/>
</dbReference>
<dbReference type="InterPro" id="IPR032675">
    <property type="entry name" value="LRR_dom_sf"/>
</dbReference>
<dbReference type="SUPFAM" id="SSF46934">
    <property type="entry name" value="UBA-like"/>
    <property type="match status" value="1"/>
</dbReference>
<dbReference type="InterPro" id="IPR035979">
    <property type="entry name" value="RBD_domain_sf"/>
</dbReference>
<dbReference type="InterPro" id="IPR005637">
    <property type="entry name" value="TAP_C_dom"/>
</dbReference>
<dbReference type="InterPro" id="IPR018222">
    <property type="entry name" value="Nuclear_transport_factor_2_euk"/>
</dbReference>
<protein>
    <recommendedName>
        <fullName evidence="13">Nuclear RNA export factor 1</fullName>
    </recommendedName>
</protein>
<comment type="caution">
    <text evidence="11">The sequence shown here is derived from an EMBL/GenBank/DDBJ whole genome shotgun (WGS) entry which is preliminary data.</text>
</comment>